<comment type="similarity">
    <text evidence="4">Belongs to the sarcoglycan beta/delta/gamma/zeta family.</text>
</comment>
<keyword evidence="6" id="KW-1003">Cell membrane</keyword>
<keyword evidence="8 15" id="KW-0812">Transmembrane</keyword>
<protein>
    <recommendedName>
        <fullName evidence="5">Gamma-sarcoglycan</fullName>
    </recommendedName>
</protein>
<evidence type="ECO:0000256" key="3">
    <source>
        <dbReference type="ARBA" id="ARBA00004274"/>
    </source>
</evidence>
<dbReference type="InterPro" id="IPR006875">
    <property type="entry name" value="Sarcoglycan"/>
</dbReference>
<dbReference type="GO" id="GO:0060047">
    <property type="term" value="P:heart contraction"/>
    <property type="evidence" value="ECO:0007669"/>
    <property type="project" value="TreeGrafter"/>
</dbReference>
<keyword evidence="13" id="KW-0325">Glycoprotein</keyword>
<evidence type="ECO:0000256" key="5">
    <source>
        <dbReference type="ARBA" id="ARBA00020453"/>
    </source>
</evidence>
<evidence type="ECO:0000313" key="16">
    <source>
        <dbReference type="EMBL" id="ROL49934.1"/>
    </source>
</evidence>
<accession>A0A3N0YUQ0</accession>
<keyword evidence="11 15" id="KW-0472">Membrane</keyword>
<comment type="subcellular location">
    <subcellularLocation>
        <location evidence="3">Cell membrane</location>
        <location evidence="3">Sarcolemma</location>
        <topology evidence="3">Single-pass type II membrane protein</topology>
    </subcellularLocation>
    <subcellularLocation>
        <location evidence="2">Cytoplasm</location>
        <location evidence="2">Cytoskeleton</location>
    </subcellularLocation>
</comment>
<evidence type="ECO:0000256" key="9">
    <source>
        <dbReference type="ARBA" id="ARBA00022968"/>
    </source>
</evidence>
<keyword evidence="12" id="KW-1015">Disulfide bond</keyword>
<dbReference type="GO" id="GO:0042383">
    <property type="term" value="C:sarcolemma"/>
    <property type="evidence" value="ECO:0007669"/>
    <property type="project" value="UniProtKB-SubCell"/>
</dbReference>
<evidence type="ECO:0000256" key="15">
    <source>
        <dbReference type="SAM" id="Phobius"/>
    </source>
</evidence>
<feature type="transmembrane region" description="Helical" evidence="15">
    <location>
        <begin position="82"/>
        <end position="105"/>
    </location>
</feature>
<comment type="caution">
    <text evidence="16">The sequence shown here is derived from an EMBL/GenBank/DDBJ whole genome shotgun (WGS) entry which is preliminary data.</text>
</comment>
<keyword evidence="10 15" id="KW-1133">Transmembrane helix</keyword>
<evidence type="ECO:0000256" key="6">
    <source>
        <dbReference type="ARBA" id="ARBA00022475"/>
    </source>
</evidence>
<dbReference type="AlphaFoldDB" id="A0A3N0YUQ0"/>
<dbReference type="GO" id="GO:0005856">
    <property type="term" value="C:cytoskeleton"/>
    <property type="evidence" value="ECO:0007669"/>
    <property type="project" value="UniProtKB-SubCell"/>
</dbReference>
<dbReference type="Pfam" id="PF04790">
    <property type="entry name" value="Sarcoglycan_1"/>
    <property type="match status" value="1"/>
</dbReference>
<organism evidence="16 17">
    <name type="scientific">Anabarilius grahami</name>
    <name type="common">Kanglang fish</name>
    <name type="synonym">Barilius grahami</name>
    <dbReference type="NCBI Taxonomy" id="495550"/>
    <lineage>
        <taxon>Eukaryota</taxon>
        <taxon>Metazoa</taxon>
        <taxon>Chordata</taxon>
        <taxon>Craniata</taxon>
        <taxon>Vertebrata</taxon>
        <taxon>Euteleostomi</taxon>
        <taxon>Actinopterygii</taxon>
        <taxon>Neopterygii</taxon>
        <taxon>Teleostei</taxon>
        <taxon>Ostariophysi</taxon>
        <taxon>Cypriniformes</taxon>
        <taxon>Xenocyprididae</taxon>
        <taxon>Xenocypridinae</taxon>
        <taxon>Xenocypridinae incertae sedis</taxon>
        <taxon>Anabarilius</taxon>
    </lineage>
</organism>
<dbReference type="InterPro" id="IPR039972">
    <property type="entry name" value="Sarcoglycan_gamma/delta/zeta"/>
</dbReference>
<dbReference type="GO" id="GO:0016012">
    <property type="term" value="C:sarcoglycan complex"/>
    <property type="evidence" value="ECO:0007669"/>
    <property type="project" value="InterPro"/>
</dbReference>
<sequence length="339" mass="36589">MKPSLSLLAEGSQRSDIDGCGQLFALSLPTSASTLNAERATGCAQSSMVREQYLTTTDDSGALSSVSEYIYMIGIYGWRKRCLYLFVLLLLIILVVNFALTIWILRVMWFNTEGMGYLQVNADGLRLEGESDFLFPLYAQEIHSREDSALLLHSSENVTLNARNANGDVTGSLSVGPSQAEGFGQHFNISSNHDENLFYADGNGAVVGKGKLRVTGPEGAVFEHSVRTPLVKAVLNKELKLESPTRSLSMDAPKGVHVKALAGNVDVTAHFNILLHSTTGLLVLDAESVRLPTLPVGKARTSGDSQGMYDMFEVCVCPSGKLFLSNAGVSSTCSEHQDC</sequence>
<evidence type="ECO:0000313" key="17">
    <source>
        <dbReference type="Proteomes" id="UP000281406"/>
    </source>
</evidence>
<evidence type="ECO:0000256" key="2">
    <source>
        <dbReference type="ARBA" id="ARBA00004245"/>
    </source>
</evidence>
<comment type="function">
    <text evidence="1">Component of the sarcoglycan complex, a subcomplex of the dystrophin-glycoprotein complex which forms a link between the F-actin cytoskeleton and the extracellular matrix.</text>
</comment>
<keyword evidence="9" id="KW-0735">Signal-anchor</keyword>
<keyword evidence="14" id="KW-0206">Cytoskeleton</keyword>
<dbReference type="GO" id="GO:0048738">
    <property type="term" value="P:cardiac muscle tissue development"/>
    <property type="evidence" value="ECO:0007669"/>
    <property type="project" value="TreeGrafter"/>
</dbReference>
<proteinExistence type="inferred from homology"/>
<reference evidence="16 17" key="1">
    <citation type="submission" date="2018-10" db="EMBL/GenBank/DDBJ databases">
        <title>Genome assembly for a Yunnan-Guizhou Plateau 3E fish, Anabarilius grahami (Regan), and its evolutionary and genetic applications.</title>
        <authorList>
            <person name="Jiang W."/>
        </authorList>
    </citation>
    <scope>NUCLEOTIDE SEQUENCE [LARGE SCALE GENOMIC DNA]</scope>
    <source>
        <strain evidence="16">AG-KIZ</strain>
        <tissue evidence="16">Muscle</tissue>
    </source>
</reference>
<dbReference type="EMBL" id="RJVU01024579">
    <property type="protein sequence ID" value="ROL49934.1"/>
    <property type="molecule type" value="Genomic_DNA"/>
</dbReference>
<keyword evidence="7" id="KW-0963">Cytoplasm</keyword>
<name>A0A3N0YUQ0_ANAGA</name>
<evidence type="ECO:0000256" key="14">
    <source>
        <dbReference type="ARBA" id="ARBA00023212"/>
    </source>
</evidence>
<evidence type="ECO:0000256" key="11">
    <source>
        <dbReference type="ARBA" id="ARBA00023136"/>
    </source>
</evidence>
<evidence type="ECO:0000256" key="12">
    <source>
        <dbReference type="ARBA" id="ARBA00023157"/>
    </source>
</evidence>
<evidence type="ECO:0000256" key="1">
    <source>
        <dbReference type="ARBA" id="ARBA00002860"/>
    </source>
</evidence>
<dbReference type="OrthoDB" id="8881719at2759"/>
<evidence type="ECO:0000256" key="8">
    <source>
        <dbReference type="ARBA" id="ARBA00022692"/>
    </source>
</evidence>
<dbReference type="PANTHER" id="PTHR12939">
    <property type="entry name" value="SARCOGLYCAN"/>
    <property type="match status" value="1"/>
</dbReference>
<evidence type="ECO:0000256" key="4">
    <source>
        <dbReference type="ARBA" id="ARBA00007574"/>
    </source>
</evidence>
<dbReference type="PANTHER" id="PTHR12939:SF4">
    <property type="entry name" value="GAMMA-SARCOGLYCAN"/>
    <property type="match status" value="1"/>
</dbReference>
<keyword evidence="17" id="KW-1185">Reference proteome</keyword>
<evidence type="ECO:0000256" key="7">
    <source>
        <dbReference type="ARBA" id="ARBA00022490"/>
    </source>
</evidence>
<dbReference type="Proteomes" id="UP000281406">
    <property type="component" value="Unassembled WGS sequence"/>
</dbReference>
<evidence type="ECO:0000256" key="10">
    <source>
        <dbReference type="ARBA" id="ARBA00022989"/>
    </source>
</evidence>
<gene>
    <name evidence="16" type="ORF">DPX16_6342</name>
</gene>
<evidence type="ECO:0000256" key="13">
    <source>
        <dbReference type="ARBA" id="ARBA00023180"/>
    </source>
</evidence>